<evidence type="ECO:0000313" key="3">
    <source>
        <dbReference type="Proteomes" id="UP000613768"/>
    </source>
</evidence>
<accession>A0AAW3ZJB9</accession>
<protein>
    <submittedName>
        <fullName evidence="2">Uncharacterized protein</fullName>
    </submittedName>
</protein>
<evidence type="ECO:0000313" key="2">
    <source>
        <dbReference type="EMBL" id="MBD8526078.1"/>
    </source>
</evidence>
<dbReference type="RefSeq" id="WP_192029498.1">
    <property type="nucleotide sequence ID" value="NZ_JACYTR010000016.1"/>
</dbReference>
<feature type="signal peptide" evidence="1">
    <location>
        <begin position="1"/>
        <end position="24"/>
    </location>
</feature>
<sequence length="157" mass="16703">MTLQRTLQFLTLLLLSTVVFQVGAQENGKPLSRRVFQLMYEPIGGDWVPQVYVFNSAGVCVGVFGRPDPALIGAQVVEAIEKSSKACELTISDEFPGAAPTSNKQAVVQMIGLAGEAAGFCENCARTYSVLEAALKGVSGVRLDKLNLDLAAKEPNA</sequence>
<gene>
    <name evidence="2" type="ORF">IFO71_10045</name>
</gene>
<dbReference type="EMBL" id="JACYTR010000016">
    <property type="protein sequence ID" value="MBD8526078.1"/>
    <property type="molecule type" value="Genomic_DNA"/>
</dbReference>
<keyword evidence="3" id="KW-1185">Reference proteome</keyword>
<dbReference type="Proteomes" id="UP000613768">
    <property type="component" value="Unassembled WGS sequence"/>
</dbReference>
<keyword evidence="1" id="KW-0732">Signal</keyword>
<comment type="caution">
    <text evidence="2">The sequence shown here is derived from an EMBL/GenBank/DDBJ whole genome shotgun (WGS) entry which is preliminary data.</text>
</comment>
<organism evidence="2 3">
    <name type="scientific">Pseudomarimonas arenosa</name>
    <dbReference type="NCBI Taxonomy" id="2774145"/>
    <lineage>
        <taxon>Bacteria</taxon>
        <taxon>Pseudomonadati</taxon>
        <taxon>Pseudomonadota</taxon>
        <taxon>Gammaproteobacteria</taxon>
        <taxon>Lysobacterales</taxon>
        <taxon>Lysobacteraceae</taxon>
        <taxon>Pseudomarimonas</taxon>
    </lineage>
</organism>
<evidence type="ECO:0000256" key="1">
    <source>
        <dbReference type="SAM" id="SignalP"/>
    </source>
</evidence>
<dbReference type="AlphaFoldDB" id="A0AAW3ZJB9"/>
<proteinExistence type="predicted"/>
<feature type="chain" id="PRO_5043666212" evidence="1">
    <location>
        <begin position="25"/>
        <end position="157"/>
    </location>
</feature>
<reference evidence="2 3" key="1">
    <citation type="submission" date="2020-09" db="EMBL/GenBank/DDBJ databases">
        <title>Pseudoxanthomonas sp. CAU 1598 isolated from sand of Yaerae Beach.</title>
        <authorList>
            <person name="Kim W."/>
        </authorList>
    </citation>
    <scope>NUCLEOTIDE SEQUENCE [LARGE SCALE GENOMIC DNA]</scope>
    <source>
        <strain evidence="2 3">CAU 1598</strain>
    </source>
</reference>
<name>A0AAW3ZJB9_9GAMM</name>